<dbReference type="OrthoDB" id="69177at2759"/>
<sequence>MMFRRQQRRSKMSLPVVEDLSKELVPVFGRNVFAVVIHNVLKADECESMINRAEEVGFDQALINNNGRQVLNQDVRSCQRCMIDDEVVADALYQRIINALQGTDLEKKVKTAPWLNQGEGEPIEAVGLNERLRFLKYGQGHFFGPHKDIRYVRGIECGDRAGETSHVTVQLYLNDKFKGGTTRFLAGKRYLDVKPRAGSVLIFDHELLHEGSKVTSGRKYSVRSDIMYTARVDGPISFAGHSKQHQEDGANNMAADGNQTFYNSKVAPAPAPAPAKVEVEVKESRSQGGAIGAEKGFMHHQCCLN</sequence>
<keyword evidence="2" id="KW-0479">Metal-binding</keyword>
<evidence type="ECO:0000259" key="6">
    <source>
        <dbReference type="PROSITE" id="PS51471"/>
    </source>
</evidence>
<dbReference type="InterPro" id="IPR045054">
    <property type="entry name" value="P4HA-like"/>
</dbReference>
<dbReference type="SMART" id="SM00702">
    <property type="entry name" value="P4Hc"/>
    <property type="match status" value="1"/>
</dbReference>
<dbReference type="GO" id="GO:0004656">
    <property type="term" value="F:procollagen-proline 4-dioxygenase activity"/>
    <property type="evidence" value="ECO:0007669"/>
    <property type="project" value="TreeGrafter"/>
</dbReference>
<organism evidence="7 8">
    <name type="scientific">Thalassiosira oceanica</name>
    <name type="common">Marine diatom</name>
    <dbReference type="NCBI Taxonomy" id="159749"/>
    <lineage>
        <taxon>Eukaryota</taxon>
        <taxon>Sar</taxon>
        <taxon>Stramenopiles</taxon>
        <taxon>Ochrophyta</taxon>
        <taxon>Bacillariophyta</taxon>
        <taxon>Coscinodiscophyceae</taxon>
        <taxon>Thalassiosirophycidae</taxon>
        <taxon>Thalassiosirales</taxon>
        <taxon>Thalassiosiraceae</taxon>
        <taxon>Thalassiosira</taxon>
    </lineage>
</organism>
<evidence type="ECO:0000256" key="2">
    <source>
        <dbReference type="ARBA" id="ARBA00022723"/>
    </source>
</evidence>
<dbReference type="InterPro" id="IPR005123">
    <property type="entry name" value="Oxoglu/Fe-dep_dioxygenase_dom"/>
</dbReference>
<feature type="domain" description="Fe2OG dioxygenase" evidence="6">
    <location>
        <begin position="128"/>
        <end position="228"/>
    </location>
</feature>
<dbReference type="InterPro" id="IPR044862">
    <property type="entry name" value="Pro_4_hyd_alph_FE2OG_OXY"/>
</dbReference>
<comment type="cofactor">
    <cofactor evidence="1">
        <name>L-ascorbate</name>
        <dbReference type="ChEBI" id="CHEBI:38290"/>
    </cofactor>
</comment>
<dbReference type="GO" id="GO:0005506">
    <property type="term" value="F:iron ion binding"/>
    <property type="evidence" value="ECO:0007669"/>
    <property type="project" value="InterPro"/>
</dbReference>
<dbReference type="Pfam" id="PF13640">
    <property type="entry name" value="2OG-FeII_Oxy_3"/>
    <property type="match status" value="1"/>
</dbReference>
<reference evidence="7 8" key="1">
    <citation type="journal article" date="2012" name="Genome Biol.">
        <title>Genome and low-iron response of an oceanic diatom adapted to chronic iron limitation.</title>
        <authorList>
            <person name="Lommer M."/>
            <person name="Specht M."/>
            <person name="Roy A.S."/>
            <person name="Kraemer L."/>
            <person name="Andreson R."/>
            <person name="Gutowska M.A."/>
            <person name="Wolf J."/>
            <person name="Bergner S.V."/>
            <person name="Schilhabel M.B."/>
            <person name="Klostermeier U.C."/>
            <person name="Beiko R.G."/>
            <person name="Rosenstiel P."/>
            <person name="Hippler M."/>
            <person name="Laroche J."/>
        </authorList>
    </citation>
    <scope>NUCLEOTIDE SEQUENCE [LARGE SCALE GENOMIC DNA]</scope>
    <source>
        <strain evidence="7 8">CCMP1005</strain>
    </source>
</reference>
<dbReference type="GO" id="GO:0005783">
    <property type="term" value="C:endoplasmic reticulum"/>
    <property type="evidence" value="ECO:0007669"/>
    <property type="project" value="TreeGrafter"/>
</dbReference>
<gene>
    <name evidence="7" type="ORF">THAOC_25294</name>
</gene>
<dbReference type="AlphaFoldDB" id="K0S895"/>
<keyword evidence="8" id="KW-1185">Reference proteome</keyword>
<dbReference type="Proteomes" id="UP000266841">
    <property type="component" value="Unassembled WGS sequence"/>
</dbReference>
<comment type="caution">
    <text evidence="7">The sequence shown here is derived from an EMBL/GenBank/DDBJ whole genome shotgun (WGS) entry which is preliminary data.</text>
</comment>
<dbReference type="eggNOG" id="ENOG502S24K">
    <property type="taxonomic scope" value="Eukaryota"/>
</dbReference>
<protein>
    <recommendedName>
        <fullName evidence="6">Fe2OG dioxygenase domain-containing protein</fullName>
    </recommendedName>
</protein>
<dbReference type="OMA" id="YEDTRKC"/>
<keyword evidence="4" id="KW-0560">Oxidoreductase</keyword>
<evidence type="ECO:0000256" key="1">
    <source>
        <dbReference type="ARBA" id="ARBA00001961"/>
    </source>
</evidence>
<dbReference type="GO" id="GO:0031418">
    <property type="term" value="F:L-ascorbic acid binding"/>
    <property type="evidence" value="ECO:0007669"/>
    <property type="project" value="InterPro"/>
</dbReference>
<dbReference type="SUPFAM" id="SSF51197">
    <property type="entry name" value="Clavaminate synthase-like"/>
    <property type="match status" value="1"/>
</dbReference>
<dbReference type="PANTHER" id="PTHR10869">
    <property type="entry name" value="PROLYL 4-HYDROXYLASE ALPHA SUBUNIT"/>
    <property type="match status" value="1"/>
</dbReference>
<evidence type="ECO:0000313" key="7">
    <source>
        <dbReference type="EMBL" id="EJK55022.1"/>
    </source>
</evidence>
<keyword evidence="5" id="KW-0408">Iron</keyword>
<dbReference type="PANTHER" id="PTHR10869:SF241">
    <property type="entry name" value="FE2OG DIOXYGENASE DOMAIN-CONTAINING PROTEIN"/>
    <property type="match status" value="1"/>
</dbReference>
<dbReference type="PROSITE" id="PS51471">
    <property type="entry name" value="FE2OG_OXY"/>
    <property type="match status" value="1"/>
</dbReference>
<dbReference type="Gene3D" id="2.60.120.620">
    <property type="entry name" value="q2cbj1_9rhob like domain"/>
    <property type="match status" value="1"/>
</dbReference>
<dbReference type="EMBL" id="AGNL01034871">
    <property type="protein sequence ID" value="EJK55022.1"/>
    <property type="molecule type" value="Genomic_DNA"/>
</dbReference>
<evidence type="ECO:0000256" key="3">
    <source>
        <dbReference type="ARBA" id="ARBA00022964"/>
    </source>
</evidence>
<evidence type="ECO:0000256" key="4">
    <source>
        <dbReference type="ARBA" id="ARBA00023002"/>
    </source>
</evidence>
<dbReference type="InterPro" id="IPR006620">
    <property type="entry name" value="Pro_4_hyd_alph"/>
</dbReference>
<evidence type="ECO:0000313" key="8">
    <source>
        <dbReference type="Proteomes" id="UP000266841"/>
    </source>
</evidence>
<proteinExistence type="predicted"/>
<name>K0S895_THAOC</name>
<evidence type="ECO:0000256" key="5">
    <source>
        <dbReference type="ARBA" id="ARBA00023004"/>
    </source>
</evidence>
<accession>K0S895</accession>
<keyword evidence="3" id="KW-0223">Dioxygenase</keyword>